<dbReference type="InterPro" id="IPR020805">
    <property type="entry name" value="Cell_div_FtsZ_CS"/>
</dbReference>
<dbReference type="Pfam" id="PF00091">
    <property type="entry name" value="Tubulin"/>
    <property type="match status" value="1"/>
</dbReference>
<comment type="caution">
    <text evidence="6">The sequence shown here is derived from an EMBL/GenBank/DDBJ whole genome shotgun (WGS) entry which is preliminary data.</text>
</comment>
<gene>
    <name evidence="6" type="ORF">JKP88DRAFT_312525</name>
</gene>
<organism evidence="6 7">
    <name type="scientific">Tribonema minus</name>
    <dbReference type="NCBI Taxonomy" id="303371"/>
    <lineage>
        <taxon>Eukaryota</taxon>
        <taxon>Sar</taxon>
        <taxon>Stramenopiles</taxon>
        <taxon>Ochrophyta</taxon>
        <taxon>PX clade</taxon>
        <taxon>Xanthophyceae</taxon>
        <taxon>Tribonematales</taxon>
        <taxon>Tribonemataceae</taxon>
        <taxon>Tribonema</taxon>
    </lineage>
</organism>
<dbReference type="PROSITE" id="PS01135">
    <property type="entry name" value="FTSZ_2"/>
    <property type="match status" value="1"/>
</dbReference>
<sequence>MPRIVVVGVGGGGGNAVNNMISRELQGVEFLVCNTDAQHLSTCRTPNRVQLGRSSGEGLGCGANPDAGRVAALESRDEVLEYISGAHMVFITAGMGGGTGTGAAPVIAEACKQEGVLTVAVVTKPFRFEGTHRMRLADEGLSYMRQATDSLIVIPNQNLFKLVEPGTSLVEAFALADDVLLSGVRSISDLMLTPGLINLDFADVQAVMADMGSAMMGTGEAEGENRAVLAAEGALRNPLLGDLSVRSAKGLLVNIAGGSDLTLFEADAAATRITDEVENENANIIFGSAHVPSLEGRIRVSVVATGLEDLVAESPAAAQH</sequence>
<dbReference type="GO" id="GO:0051301">
    <property type="term" value="P:cell division"/>
    <property type="evidence" value="ECO:0007669"/>
    <property type="project" value="TreeGrafter"/>
</dbReference>
<dbReference type="InterPro" id="IPR000158">
    <property type="entry name" value="Cell_div_FtsZ"/>
</dbReference>
<dbReference type="PANTHER" id="PTHR30314:SF3">
    <property type="entry name" value="MITOCHONDRIAL DIVISION PROTEIN FSZA"/>
    <property type="match status" value="1"/>
</dbReference>
<protein>
    <submittedName>
        <fullName evidence="6">Tubulin/FtsZ, GTPase domain-containing protein</fullName>
    </submittedName>
</protein>
<dbReference type="InterPro" id="IPR008280">
    <property type="entry name" value="Tub_FtsZ_C"/>
</dbReference>
<dbReference type="HAMAP" id="MF_00909">
    <property type="entry name" value="FtsZ"/>
    <property type="match status" value="1"/>
</dbReference>
<comment type="similarity">
    <text evidence="1">Belongs to the FtsZ family.</text>
</comment>
<keyword evidence="2" id="KW-0547">Nucleotide-binding</keyword>
<dbReference type="SMART" id="SM00865">
    <property type="entry name" value="Tubulin_C"/>
    <property type="match status" value="1"/>
</dbReference>
<dbReference type="CDD" id="cd02201">
    <property type="entry name" value="FtsZ_type1"/>
    <property type="match status" value="1"/>
</dbReference>
<dbReference type="OrthoDB" id="70257at2759"/>
<evidence type="ECO:0000256" key="2">
    <source>
        <dbReference type="ARBA" id="ARBA00022741"/>
    </source>
</evidence>
<dbReference type="InterPro" id="IPR024757">
    <property type="entry name" value="FtsZ_C"/>
</dbReference>
<dbReference type="NCBIfam" id="TIGR00065">
    <property type="entry name" value="ftsZ"/>
    <property type="match status" value="1"/>
</dbReference>
<dbReference type="GO" id="GO:0032153">
    <property type="term" value="C:cell division site"/>
    <property type="evidence" value="ECO:0007669"/>
    <property type="project" value="TreeGrafter"/>
</dbReference>
<evidence type="ECO:0000259" key="5">
    <source>
        <dbReference type="SMART" id="SM00865"/>
    </source>
</evidence>
<dbReference type="Pfam" id="PF12327">
    <property type="entry name" value="FtsZ_C"/>
    <property type="match status" value="1"/>
</dbReference>
<dbReference type="SUPFAM" id="SSF52490">
    <property type="entry name" value="Tubulin nucleotide-binding domain-like"/>
    <property type="match status" value="1"/>
</dbReference>
<dbReference type="InterPro" id="IPR045061">
    <property type="entry name" value="FtsZ/CetZ"/>
</dbReference>
<dbReference type="InterPro" id="IPR036525">
    <property type="entry name" value="Tubulin/FtsZ_GTPase_sf"/>
</dbReference>
<dbReference type="SUPFAM" id="SSF55307">
    <property type="entry name" value="Tubulin C-terminal domain-like"/>
    <property type="match status" value="1"/>
</dbReference>
<keyword evidence="7" id="KW-1185">Reference proteome</keyword>
<evidence type="ECO:0000256" key="1">
    <source>
        <dbReference type="ARBA" id="ARBA00009690"/>
    </source>
</evidence>
<evidence type="ECO:0000313" key="6">
    <source>
        <dbReference type="EMBL" id="KAG5185317.1"/>
    </source>
</evidence>
<proteinExistence type="inferred from homology"/>
<evidence type="ECO:0000259" key="4">
    <source>
        <dbReference type="SMART" id="SM00864"/>
    </source>
</evidence>
<dbReference type="AlphaFoldDB" id="A0A835Z440"/>
<dbReference type="GO" id="GO:0003924">
    <property type="term" value="F:GTPase activity"/>
    <property type="evidence" value="ECO:0007669"/>
    <property type="project" value="InterPro"/>
</dbReference>
<dbReference type="SMART" id="SM00864">
    <property type="entry name" value="Tubulin"/>
    <property type="match status" value="1"/>
</dbReference>
<name>A0A835Z440_9STRA</name>
<dbReference type="Proteomes" id="UP000664859">
    <property type="component" value="Unassembled WGS sequence"/>
</dbReference>
<evidence type="ECO:0000313" key="7">
    <source>
        <dbReference type="Proteomes" id="UP000664859"/>
    </source>
</evidence>
<dbReference type="InterPro" id="IPR003008">
    <property type="entry name" value="Tubulin_FtsZ_GTPase"/>
</dbReference>
<reference evidence="6" key="1">
    <citation type="submission" date="2021-02" db="EMBL/GenBank/DDBJ databases">
        <title>First Annotated Genome of the Yellow-green Alga Tribonema minus.</title>
        <authorList>
            <person name="Mahan K.M."/>
        </authorList>
    </citation>
    <scope>NUCLEOTIDE SEQUENCE</scope>
    <source>
        <strain evidence="6">UTEX B ZZ1240</strain>
    </source>
</reference>
<dbReference type="InterPro" id="IPR018316">
    <property type="entry name" value="Tubulin/FtsZ_2-layer-sand-dom"/>
</dbReference>
<dbReference type="PANTHER" id="PTHR30314">
    <property type="entry name" value="CELL DIVISION PROTEIN FTSZ-RELATED"/>
    <property type="match status" value="1"/>
</dbReference>
<keyword evidence="3" id="KW-0342">GTP-binding</keyword>
<evidence type="ECO:0000256" key="3">
    <source>
        <dbReference type="ARBA" id="ARBA00023134"/>
    </source>
</evidence>
<dbReference type="Gene3D" id="3.30.1330.20">
    <property type="entry name" value="Tubulin/FtsZ, C-terminal domain"/>
    <property type="match status" value="1"/>
</dbReference>
<dbReference type="PRINTS" id="PR00423">
    <property type="entry name" value="CELLDVISFTSZ"/>
</dbReference>
<dbReference type="InterPro" id="IPR037103">
    <property type="entry name" value="Tubulin/FtsZ-like_C"/>
</dbReference>
<feature type="domain" description="Tubulin/FtsZ GTPase" evidence="4">
    <location>
        <begin position="3"/>
        <end position="195"/>
    </location>
</feature>
<dbReference type="Gene3D" id="3.40.50.1440">
    <property type="entry name" value="Tubulin/FtsZ, GTPase domain"/>
    <property type="match status" value="1"/>
</dbReference>
<dbReference type="FunFam" id="3.40.50.1440:FF:000001">
    <property type="entry name" value="Cell division protein FtsZ"/>
    <property type="match status" value="1"/>
</dbReference>
<feature type="domain" description="Tubulin/FtsZ 2-layer sandwich" evidence="5">
    <location>
        <begin position="197"/>
        <end position="316"/>
    </location>
</feature>
<dbReference type="EMBL" id="JAFCMP010000135">
    <property type="protein sequence ID" value="KAG5185317.1"/>
    <property type="molecule type" value="Genomic_DNA"/>
</dbReference>
<accession>A0A835Z440</accession>
<dbReference type="GO" id="GO:0005525">
    <property type="term" value="F:GTP binding"/>
    <property type="evidence" value="ECO:0007669"/>
    <property type="project" value="UniProtKB-KW"/>
</dbReference>
<dbReference type="GO" id="GO:0005737">
    <property type="term" value="C:cytoplasm"/>
    <property type="evidence" value="ECO:0007669"/>
    <property type="project" value="TreeGrafter"/>
</dbReference>